<proteinExistence type="predicted"/>
<feature type="compositionally biased region" description="Low complexity" evidence="1">
    <location>
        <begin position="287"/>
        <end position="298"/>
    </location>
</feature>
<name>A0A0P7IJI6_9RHOB</name>
<dbReference type="AlphaFoldDB" id="A0A0P7IJI6"/>
<protein>
    <submittedName>
        <fullName evidence="2">Uncharacterized protein</fullName>
    </submittedName>
</protein>
<dbReference type="EMBL" id="LKBA01000004">
    <property type="protein sequence ID" value="KPN64101.1"/>
    <property type="molecule type" value="Genomic_DNA"/>
</dbReference>
<reference evidence="2 3" key="1">
    <citation type="submission" date="2015-09" db="EMBL/GenBank/DDBJ databases">
        <title>Draft genome sequence of Aliiroseovarius crassostreae CV919-312TSm, the causative agent of Roseovarius Oyster Disease (formerly Juvenile Oyster Disease).</title>
        <authorList>
            <person name="Kessner L."/>
            <person name="Spinard E."/>
            <person name="Nelson D."/>
        </authorList>
    </citation>
    <scope>NUCLEOTIDE SEQUENCE [LARGE SCALE GENOMIC DNA]</scope>
    <source>
        <strain evidence="2 3">CV919-312</strain>
    </source>
</reference>
<keyword evidence="3" id="KW-1185">Reference proteome</keyword>
<organism evidence="2 3">
    <name type="scientific">Aliiroseovarius crassostreae</name>
    <dbReference type="NCBI Taxonomy" id="154981"/>
    <lineage>
        <taxon>Bacteria</taxon>
        <taxon>Pseudomonadati</taxon>
        <taxon>Pseudomonadota</taxon>
        <taxon>Alphaproteobacteria</taxon>
        <taxon>Rhodobacterales</taxon>
        <taxon>Paracoccaceae</taxon>
        <taxon>Aliiroseovarius</taxon>
    </lineage>
</organism>
<dbReference type="STRING" id="154981.AKJ29_15690"/>
<dbReference type="Proteomes" id="UP000050471">
    <property type="component" value="Unassembled WGS sequence"/>
</dbReference>
<comment type="caution">
    <text evidence="2">The sequence shown here is derived from an EMBL/GenBank/DDBJ whole genome shotgun (WGS) entry which is preliminary data.</text>
</comment>
<gene>
    <name evidence="2" type="ORF">AKJ29_15690</name>
</gene>
<evidence type="ECO:0000256" key="1">
    <source>
        <dbReference type="SAM" id="MobiDB-lite"/>
    </source>
</evidence>
<accession>A0A0P7IJI6</accession>
<sequence length="315" mass="35040">MGVSPPADTSAPARIFGILARAAPVAVLFRRGPSRHVQMLRWDLETDKVTPGQWLKHRVYERRGDLSPDGRHLIYFAAPHKPPLDSYTAISRPPYFTALALLPHGGAWNGGGVFLDNKRYWVDQSGPCIPQADQHHPGCTLSRVMQPPAHLVPSMGEDAVLYLPRLQRDGWTLEAQDTTGSGWLRTETWHLSRPVIAGWTLHKRFTASLTEKGPQGQIYWETHRLEGPDGGQDLHDGWAEAHRGEVLFAKDGDLFRQAPRGTPRLIAHLTPNRFEPVSAPYEGIIRPTSPATSPPTSSGPIKDMSPWHPLKDDKT</sequence>
<evidence type="ECO:0000313" key="2">
    <source>
        <dbReference type="EMBL" id="KPN64101.1"/>
    </source>
</evidence>
<evidence type="ECO:0000313" key="3">
    <source>
        <dbReference type="Proteomes" id="UP000050471"/>
    </source>
</evidence>
<feature type="region of interest" description="Disordered" evidence="1">
    <location>
        <begin position="282"/>
        <end position="315"/>
    </location>
</feature>